<feature type="transmembrane region" description="Helical" evidence="1">
    <location>
        <begin position="46"/>
        <end position="65"/>
    </location>
</feature>
<reference evidence="2 3" key="1">
    <citation type="submission" date="2018-06" db="EMBL/GenBank/DDBJ databases">
        <authorList>
            <consortium name="Pathogen Informatics"/>
            <person name="Doyle S."/>
        </authorList>
    </citation>
    <scope>NUCLEOTIDE SEQUENCE [LARGE SCALE GENOMIC DNA]</scope>
    <source>
        <strain evidence="2 3">NCTC8580</strain>
    </source>
</reference>
<proteinExistence type="predicted"/>
<evidence type="ECO:0000313" key="2">
    <source>
        <dbReference type="EMBL" id="SUP84039.1"/>
    </source>
</evidence>
<keyword evidence="1" id="KW-0812">Transmembrane</keyword>
<feature type="transmembrane region" description="Helical" evidence="1">
    <location>
        <begin position="19"/>
        <end position="40"/>
    </location>
</feature>
<gene>
    <name evidence="2" type="ORF">NCTC8580_02875</name>
</gene>
<evidence type="ECO:0000313" key="3">
    <source>
        <dbReference type="Proteomes" id="UP000255087"/>
    </source>
</evidence>
<dbReference type="Proteomes" id="UP000255087">
    <property type="component" value="Unassembled WGS sequence"/>
</dbReference>
<dbReference type="EMBL" id="UHJC01000001">
    <property type="protein sequence ID" value="SUP84039.1"/>
    <property type="molecule type" value="Genomic_DNA"/>
</dbReference>
<keyword evidence="2" id="KW-0560">Oxidoreductase</keyword>
<evidence type="ECO:0000256" key="1">
    <source>
        <dbReference type="SAM" id="Phobius"/>
    </source>
</evidence>
<organism evidence="2 3">
    <name type="scientific">Yersinia pseudotuberculosis</name>
    <dbReference type="NCBI Taxonomy" id="633"/>
    <lineage>
        <taxon>Bacteria</taxon>
        <taxon>Pseudomonadati</taxon>
        <taxon>Pseudomonadota</taxon>
        <taxon>Gammaproteobacteria</taxon>
        <taxon>Enterobacterales</taxon>
        <taxon>Yersiniaceae</taxon>
        <taxon>Yersinia</taxon>
    </lineage>
</organism>
<dbReference type="EC" id="1.1.1.69" evidence="2"/>
<sequence>MDVFTASLRSACSLRRGHFVNNLIIFLSCVDGLGYAPVLIGQTPIYFLRIIFFSPTCALFLANCLTDFTRNYLRHVFYLFTNRVIVLLMFREDNLIVN</sequence>
<name>A0A380QA20_YERPU</name>
<keyword evidence="1" id="KW-1133">Transmembrane helix</keyword>
<keyword evidence="1" id="KW-0472">Membrane</keyword>
<protein>
    <submittedName>
        <fullName evidence="2">Gluconate 5-dehydrogenase</fullName>
        <ecNumber evidence="2">1.1.1.69</ecNumber>
    </submittedName>
</protein>
<dbReference type="GO" id="GO:0008874">
    <property type="term" value="F:gluconate 5-dehydrogenase activity"/>
    <property type="evidence" value="ECO:0007669"/>
    <property type="project" value="UniProtKB-EC"/>
</dbReference>
<accession>A0A380QA20</accession>
<dbReference type="AlphaFoldDB" id="A0A380QA20"/>